<protein>
    <submittedName>
        <fullName evidence="1">Uncharacterized protein</fullName>
    </submittedName>
</protein>
<organism evidence="1 2">
    <name type="scientific">uncultured phage cr125_1</name>
    <dbReference type="NCBI Taxonomy" id="2772091"/>
    <lineage>
        <taxon>Viruses</taxon>
        <taxon>Duplodnaviria</taxon>
        <taxon>Heunggongvirae</taxon>
        <taxon>Uroviricota</taxon>
        <taxon>Caudoviricetes</taxon>
        <taxon>Crassvirales</taxon>
        <taxon>Suoliviridae</taxon>
        <taxon>Uncouvirinae</taxon>
        <taxon>Aurodevirus</taxon>
        <taxon>Aurodevirus hominis</taxon>
    </lineage>
</organism>
<dbReference type="Pfam" id="PF24132">
    <property type="entry name" value="DUF7399"/>
    <property type="match status" value="1"/>
</dbReference>
<dbReference type="InterPro" id="IPR055823">
    <property type="entry name" value="DUF7399"/>
</dbReference>
<name>A0A7M1RTZ0_9CAUD</name>
<dbReference type="KEGG" id="vg:65131732"/>
<dbReference type="Proteomes" id="UP000594004">
    <property type="component" value="Segment"/>
</dbReference>
<proteinExistence type="predicted"/>
<evidence type="ECO:0000313" key="1">
    <source>
        <dbReference type="EMBL" id="QOR57584.1"/>
    </source>
</evidence>
<sequence length="139" mass="16401">MSMKYKVVKEFACAKKGDILTWNDDTMMFEFNYKDDNSERAMFMDEQTCEEYADDGYVIRIENEDECSCDDMLIEELSDKLTKIESTIDDLLTKYEEDHKQMNEAYNDQEIPTCVKVEADTVYYNLTKVLNTIKDIINE</sequence>
<evidence type="ECO:0000313" key="2">
    <source>
        <dbReference type="Proteomes" id="UP000594004"/>
    </source>
</evidence>
<keyword evidence="2" id="KW-1185">Reference proteome</keyword>
<dbReference type="RefSeq" id="YP_010113224.1">
    <property type="nucleotide sequence ID" value="NC_055900.1"/>
</dbReference>
<accession>A0A7M1RTZ0</accession>
<reference evidence="1 2" key="1">
    <citation type="submission" date="2020-07" db="EMBL/GenBank/DDBJ databases">
        <title>Taxonomic proposal: Crassvirales, a new order of highly abundant and diverse bacterial viruses.</title>
        <authorList>
            <person name="Shkoporov A.N."/>
            <person name="Stockdale S.R."/>
            <person name="Guerin E."/>
            <person name="Ross R.P."/>
            <person name="Hill C."/>
        </authorList>
    </citation>
    <scope>NUCLEOTIDE SEQUENCE [LARGE SCALE GENOMIC DNA]</scope>
</reference>
<dbReference type="EMBL" id="MT774407">
    <property type="protein sequence ID" value="QOR57584.1"/>
    <property type="molecule type" value="Genomic_DNA"/>
</dbReference>
<dbReference type="GeneID" id="65131732"/>